<reference evidence="4" key="2">
    <citation type="submission" date="2021-01" db="EMBL/GenBank/DDBJ databases">
        <authorList>
            <person name="Schikora-Tamarit M.A."/>
        </authorList>
    </citation>
    <scope>NUCLEOTIDE SEQUENCE</scope>
    <source>
        <strain evidence="4">CBS6075</strain>
    </source>
</reference>
<proteinExistence type="predicted"/>
<comment type="caution">
    <text evidence="4">The sequence shown here is derived from an EMBL/GenBank/DDBJ whole genome shotgun (WGS) entry which is preliminary data.</text>
</comment>
<dbReference type="AlphaFoldDB" id="A0A9P8PF58"/>
<evidence type="ECO:0000256" key="2">
    <source>
        <dbReference type="ARBA" id="ARBA00023242"/>
    </source>
</evidence>
<keyword evidence="2" id="KW-0539">Nucleus</keyword>
<dbReference type="Proteomes" id="UP000769157">
    <property type="component" value="Unassembled WGS sequence"/>
</dbReference>
<dbReference type="GO" id="GO:0005634">
    <property type="term" value="C:nucleus"/>
    <property type="evidence" value="ECO:0007669"/>
    <property type="project" value="UniProtKB-SubCell"/>
</dbReference>
<dbReference type="OrthoDB" id="3985954at2759"/>
<dbReference type="InterPro" id="IPR036864">
    <property type="entry name" value="Zn2-C6_fun-type_DNA-bd_sf"/>
</dbReference>
<gene>
    <name evidence="4" type="ORF">OGAPHI_000935</name>
</gene>
<dbReference type="PROSITE" id="PS50048">
    <property type="entry name" value="ZN2_CY6_FUNGAL_2"/>
    <property type="match status" value="1"/>
</dbReference>
<dbReference type="Pfam" id="PF11951">
    <property type="entry name" value="Fungal_trans_2"/>
    <property type="match status" value="1"/>
</dbReference>
<dbReference type="SUPFAM" id="SSF57701">
    <property type="entry name" value="Zn2/Cys6 DNA-binding domain"/>
    <property type="match status" value="1"/>
</dbReference>
<evidence type="ECO:0000259" key="3">
    <source>
        <dbReference type="PROSITE" id="PS50048"/>
    </source>
</evidence>
<dbReference type="InterPro" id="IPR001138">
    <property type="entry name" value="Zn2Cys6_DnaBD"/>
</dbReference>
<dbReference type="RefSeq" id="XP_046063845.1">
    <property type="nucleotide sequence ID" value="XM_046209084.1"/>
</dbReference>
<name>A0A9P8PF58_9ASCO</name>
<dbReference type="GO" id="GO:0000976">
    <property type="term" value="F:transcription cis-regulatory region binding"/>
    <property type="evidence" value="ECO:0007669"/>
    <property type="project" value="TreeGrafter"/>
</dbReference>
<organism evidence="4 5">
    <name type="scientific">Ogataea philodendri</name>
    <dbReference type="NCBI Taxonomy" id="1378263"/>
    <lineage>
        <taxon>Eukaryota</taxon>
        <taxon>Fungi</taxon>
        <taxon>Dikarya</taxon>
        <taxon>Ascomycota</taxon>
        <taxon>Saccharomycotina</taxon>
        <taxon>Pichiomycetes</taxon>
        <taxon>Pichiales</taxon>
        <taxon>Pichiaceae</taxon>
        <taxon>Ogataea</taxon>
    </lineage>
</organism>
<dbReference type="GO" id="GO:0045944">
    <property type="term" value="P:positive regulation of transcription by RNA polymerase II"/>
    <property type="evidence" value="ECO:0007669"/>
    <property type="project" value="TreeGrafter"/>
</dbReference>
<dbReference type="GeneID" id="70232903"/>
<dbReference type="SMART" id="SM00066">
    <property type="entry name" value="GAL4"/>
    <property type="match status" value="1"/>
</dbReference>
<dbReference type="GO" id="GO:0008270">
    <property type="term" value="F:zinc ion binding"/>
    <property type="evidence" value="ECO:0007669"/>
    <property type="project" value="InterPro"/>
</dbReference>
<sequence length="548" mass="62813">MRKAEGMRQKSRGGCITCKKSKIKCDEAKPKCSVCTNRGIECGGYIKIFKFKEVKSTVGKRGKKINLAEREDVLAPQLEDGTLTQQFNKAAQSITGRTYKQLALEQHLAKRGKNPMLATELDGLLRRFRVDSFEKLAMNSERYFQVRDFMFSSTYSPFDQTQFVLNTFDTATGNVLCVYESQGLNPWKTQFLPLIKEYPILVDLIGMIVCRHLCAKHPELNATGFDYKVRACLQLSQGIKDKKLSNDICLASCFLLSLDELWDAKPHLDLSHLSVLSYFVNRRLSSPNQDPRFNFIISAWQYMRVISRATFLNPNLAFNTSDPNMLLCDGLEMDHILGMCQELFGLLDKVMDLLYQVKDLPESVYPGTVVKQAEALQQRLINWTPPPADLSSWSDKEIHDQMQAAEAHRHSSLLLLQKVFPQIKPHMRPTKLASIIKSHISSIKITSGSVVPIMVFPLFISSCEAFAFEDRAWYKMMWRAVFEATCSSNFLPVMDVVEEVWRRKDELLIHYKSQNLLLEFDDHLIGGFKSYANWHQIIQDWKIDLFVG</sequence>
<dbReference type="Gene3D" id="4.10.240.10">
    <property type="entry name" value="Zn(2)-C6 fungal-type DNA-binding domain"/>
    <property type="match status" value="1"/>
</dbReference>
<evidence type="ECO:0000313" key="5">
    <source>
        <dbReference type="Proteomes" id="UP000769157"/>
    </source>
</evidence>
<dbReference type="EMBL" id="JAEUBE010000087">
    <property type="protein sequence ID" value="KAH3670420.1"/>
    <property type="molecule type" value="Genomic_DNA"/>
</dbReference>
<feature type="domain" description="Zn(2)-C6 fungal-type" evidence="3">
    <location>
        <begin position="14"/>
        <end position="42"/>
    </location>
</feature>
<dbReference type="InterPro" id="IPR021858">
    <property type="entry name" value="Fun_TF"/>
</dbReference>
<keyword evidence="5" id="KW-1185">Reference proteome</keyword>
<evidence type="ECO:0000256" key="1">
    <source>
        <dbReference type="ARBA" id="ARBA00004123"/>
    </source>
</evidence>
<dbReference type="GO" id="GO:0000981">
    <property type="term" value="F:DNA-binding transcription factor activity, RNA polymerase II-specific"/>
    <property type="evidence" value="ECO:0007669"/>
    <property type="project" value="InterPro"/>
</dbReference>
<dbReference type="CDD" id="cd00067">
    <property type="entry name" value="GAL4"/>
    <property type="match status" value="1"/>
</dbReference>
<dbReference type="PROSITE" id="PS00463">
    <property type="entry name" value="ZN2_CY6_FUNGAL_1"/>
    <property type="match status" value="1"/>
</dbReference>
<comment type="subcellular location">
    <subcellularLocation>
        <location evidence="1">Nucleus</location>
    </subcellularLocation>
</comment>
<reference evidence="4" key="1">
    <citation type="journal article" date="2021" name="Open Biol.">
        <title>Shared evolutionary footprints suggest mitochondrial oxidative damage underlies multiple complex I losses in fungi.</title>
        <authorList>
            <person name="Schikora-Tamarit M.A."/>
            <person name="Marcet-Houben M."/>
            <person name="Nosek J."/>
            <person name="Gabaldon T."/>
        </authorList>
    </citation>
    <scope>NUCLEOTIDE SEQUENCE</scope>
    <source>
        <strain evidence="4">CBS6075</strain>
    </source>
</reference>
<accession>A0A9P8PF58</accession>
<dbReference type="PANTHER" id="PTHR37534:SF15">
    <property type="entry name" value="ZN(II)2CYS6 TRANSCRIPTION FACTOR (EUROFUNG)"/>
    <property type="match status" value="1"/>
</dbReference>
<dbReference type="Pfam" id="PF00172">
    <property type="entry name" value="Zn_clus"/>
    <property type="match status" value="1"/>
</dbReference>
<evidence type="ECO:0000313" key="4">
    <source>
        <dbReference type="EMBL" id="KAH3670420.1"/>
    </source>
</evidence>
<dbReference type="PANTHER" id="PTHR37534">
    <property type="entry name" value="TRANSCRIPTIONAL ACTIVATOR PROTEIN UGA3"/>
    <property type="match status" value="1"/>
</dbReference>
<protein>
    <recommendedName>
        <fullName evidence="3">Zn(2)-C6 fungal-type domain-containing protein</fullName>
    </recommendedName>
</protein>